<protein>
    <submittedName>
        <fullName evidence="7">Uncharacterized protein</fullName>
    </submittedName>
</protein>
<feature type="region of interest" description="Disordered" evidence="5">
    <location>
        <begin position="1"/>
        <end position="61"/>
    </location>
</feature>
<reference evidence="8" key="1">
    <citation type="journal article" date="2016" name="Proc. Natl. Acad. Sci. U.S.A.">
        <title>Comparative genomics of biotechnologically important yeasts.</title>
        <authorList>
            <person name="Riley R."/>
            <person name="Haridas S."/>
            <person name="Wolfe K.H."/>
            <person name="Lopes M.R."/>
            <person name="Hittinger C.T."/>
            <person name="Goeker M."/>
            <person name="Salamov A.A."/>
            <person name="Wisecaver J.H."/>
            <person name="Long T.M."/>
            <person name="Calvey C.H."/>
            <person name="Aerts A.L."/>
            <person name="Barry K.W."/>
            <person name="Choi C."/>
            <person name="Clum A."/>
            <person name="Coughlan A.Y."/>
            <person name="Deshpande S."/>
            <person name="Douglass A.P."/>
            <person name="Hanson S.J."/>
            <person name="Klenk H.-P."/>
            <person name="LaButti K.M."/>
            <person name="Lapidus A."/>
            <person name="Lindquist E.A."/>
            <person name="Lipzen A.M."/>
            <person name="Meier-Kolthoff J.P."/>
            <person name="Ohm R.A."/>
            <person name="Otillar R.P."/>
            <person name="Pangilinan J.L."/>
            <person name="Peng Y."/>
            <person name="Rokas A."/>
            <person name="Rosa C.A."/>
            <person name="Scheuner C."/>
            <person name="Sibirny A.A."/>
            <person name="Slot J.C."/>
            <person name="Stielow J.B."/>
            <person name="Sun H."/>
            <person name="Kurtzman C.P."/>
            <person name="Blackwell M."/>
            <person name="Grigoriev I.V."/>
            <person name="Jeffries T.W."/>
        </authorList>
    </citation>
    <scope>NUCLEOTIDE SEQUENCE [LARGE SCALE GENOMIC DNA]</scope>
    <source>
        <strain evidence="8">NRRL Y-1626</strain>
    </source>
</reference>
<dbReference type="OrthoDB" id="1924968at2759"/>
<proteinExistence type="predicted"/>
<evidence type="ECO:0000256" key="3">
    <source>
        <dbReference type="ARBA" id="ARBA00022989"/>
    </source>
</evidence>
<evidence type="ECO:0000313" key="7">
    <source>
        <dbReference type="EMBL" id="OBA26259.1"/>
    </source>
</evidence>
<feature type="transmembrane region" description="Helical" evidence="6">
    <location>
        <begin position="287"/>
        <end position="308"/>
    </location>
</feature>
<gene>
    <name evidence="7" type="ORF">HANVADRAFT_3006</name>
</gene>
<feature type="transmembrane region" description="Helical" evidence="6">
    <location>
        <begin position="352"/>
        <end position="371"/>
    </location>
</feature>
<evidence type="ECO:0000256" key="5">
    <source>
        <dbReference type="SAM" id="MobiDB-lite"/>
    </source>
</evidence>
<evidence type="ECO:0000256" key="2">
    <source>
        <dbReference type="ARBA" id="ARBA00022692"/>
    </source>
</evidence>
<feature type="transmembrane region" description="Helical" evidence="6">
    <location>
        <begin position="944"/>
        <end position="964"/>
    </location>
</feature>
<name>A0A1B7TBY6_9ASCO</name>
<dbReference type="InterPro" id="IPR023244">
    <property type="entry name" value="Brefeldin_A-sensitivity_4"/>
</dbReference>
<feature type="region of interest" description="Disordered" evidence="5">
    <location>
        <begin position="105"/>
        <end position="158"/>
    </location>
</feature>
<organism evidence="7 8">
    <name type="scientific">Hanseniaspora valbyensis NRRL Y-1626</name>
    <dbReference type="NCBI Taxonomy" id="766949"/>
    <lineage>
        <taxon>Eukaryota</taxon>
        <taxon>Fungi</taxon>
        <taxon>Dikarya</taxon>
        <taxon>Ascomycota</taxon>
        <taxon>Saccharomycotina</taxon>
        <taxon>Saccharomycetes</taxon>
        <taxon>Saccharomycodales</taxon>
        <taxon>Saccharomycodaceae</taxon>
        <taxon>Hanseniaspora</taxon>
    </lineage>
</organism>
<feature type="transmembrane region" description="Helical" evidence="6">
    <location>
        <begin position="454"/>
        <end position="477"/>
    </location>
</feature>
<feature type="transmembrane region" description="Helical" evidence="6">
    <location>
        <begin position="887"/>
        <end position="906"/>
    </location>
</feature>
<dbReference type="EMBL" id="LXPE01000021">
    <property type="protein sequence ID" value="OBA26259.1"/>
    <property type="molecule type" value="Genomic_DNA"/>
</dbReference>
<evidence type="ECO:0000313" key="8">
    <source>
        <dbReference type="Proteomes" id="UP000092321"/>
    </source>
</evidence>
<evidence type="ECO:0000256" key="4">
    <source>
        <dbReference type="ARBA" id="ARBA00023136"/>
    </source>
</evidence>
<dbReference type="Proteomes" id="UP000092321">
    <property type="component" value="Unassembled WGS sequence"/>
</dbReference>
<comment type="caution">
    <text evidence="7">The sequence shown here is derived from an EMBL/GenBank/DDBJ whole genome shotgun (WGS) entry which is preliminary data.</text>
</comment>
<evidence type="ECO:0000256" key="6">
    <source>
        <dbReference type="SAM" id="Phobius"/>
    </source>
</evidence>
<dbReference type="PANTHER" id="PTHR47804">
    <property type="entry name" value="60S RIBOSOMAL PROTEIN L19"/>
    <property type="match status" value="1"/>
</dbReference>
<comment type="subcellular location">
    <subcellularLocation>
        <location evidence="1">Membrane</location>
        <topology evidence="1">Multi-pass membrane protein</topology>
    </subcellularLocation>
</comment>
<feature type="compositionally biased region" description="Acidic residues" evidence="5">
    <location>
        <begin position="18"/>
        <end position="34"/>
    </location>
</feature>
<feature type="transmembrane region" description="Helical" evidence="6">
    <location>
        <begin position="861"/>
        <end position="881"/>
    </location>
</feature>
<keyword evidence="4 6" id="KW-0472">Membrane</keyword>
<feature type="transmembrane region" description="Helical" evidence="6">
    <location>
        <begin position="808"/>
        <end position="827"/>
    </location>
</feature>
<dbReference type="PRINTS" id="PR02047">
    <property type="entry name" value="BREFELDNASP4"/>
</dbReference>
<feature type="non-terminal residue" evidence="7">
    <location>
        <position position="1"/>
    </location>
</feature>
<feature type="transmembrane region" description="Helical" evidence="6">
    <location>
        <begin position="383"/>
        <end position="403"/>
    </location>
</feature>
<keyword evidence="2 6" id="KW-0812">Transmembrane</keyword>
<dbReference type="InterPro" id="IPR052430">
    <property type="entry name" value="IVT-Associated"/>
</dbReference>
<dbReference type="PANTHER" id="PTHR47804:SF3">
    <property type="entry name" value="PROTEIN BRE4"/>
    <property type="match status" value="1"/>
</dbReference>
<feature type="compositionally biased region" description="Acidic residues" evidence="5">
    <location>
        <begin position="125"/>
        <end position="143"/>
    </location>
</feature>
<dbReference type="GO" id="GO:0016020">
    <property type="term" value="C:membrane"/>
    <property type="evidence" value="ECO:0007669"/>
    <property type="project" value="UniProtKB-SubCell"/>
</dbReference>
<evidence type="ECO:0000256" key="1">
    <source>
        <dbReference type="ARBA" id="ARBA00004141"/>
    </source>
</evidence>
<dbReference type="AlphaFoldDB" id="A0A1B7TBY6"/>
<accession>A0A1B7TBY6</accession>
<feature type="transmembrane region" description="Helical" evidence="6">
    <location>
        <begin position="410"/>
        <end position="427"/>
    </location>
</feature>
<keyword evidence="8" id="KW-1185">Reference proteome</keyword>
<feature type="compositionally biased region" description="Basic and acidic residues" evidence="5">
    <location>
        <begin position="35"/>
        <end position="56"/>
    </location>
</feature>
<sequence length="1193" mass="136863">PRSNSNLKHSGFYIGSGNDEDDDDDDDDDEEDDIRVEHKRLQQLHQEDDSSQEHPFNKGSFASLSSSFAKFSQLQQSALLNSNPHSAASFRTLNSKLQLEGALPNIEPRSNSNLKHSGFYIGSGNDEDDDDDDDDDEEDDISDSNEATAEHSDQPEFIPQPLYLASQKAGEDSAIAEDNYAQEGEDIMDMFRDTRKGYFEGLFVTQQCLNNNDKQDSLLSGNEKQENSSISDSFDNNEKINSLPFSDNHLIKTEWFNVTSLEDRYHSAKLQNMPFTKRQVYLLKKHWIKLFKFTLAYFIGMLLCVIPACRKWLVHNNSSSSLGEQKNIWFLPLAVLIHHPVHYSSVQIEMTLQALIGGLIAIAWSMLALFVSTFNLRLINNTFGVGALLWLSLFISTLVSYWLSNNFRRLLYLSQTFTVAVIYFHLINVKEQFFQVSSDSVFLTNSMQKHWGDVIWTFSIPYAFGLAISLVISLCVFPEYDNKVLIQSYNRMIGQMGLFIESIFDTSYDLKEAKEKLIQFNNFEFLKEYSERRRVFKFTSFSNDQIKTIRDDLIGLMTLIRAMPLDGTVDCIDCKCSISEIFGNSLKQIVNKMGALMKIDSQILNEKSKVSIEFLKQQETAISELELETKKIDSLYDSYKLPINKNDLSLMEVNSLLLINSIKTASNNITALSLDLNEIAKNSSKKTLQWPTLSLSSALKTLFAQCKLDQGFGDAYDTQHDSNETGKLLNEIYNTYTSKYSSRSSINDNTPEFKIRSSLIPTLDRNKFIDDQGFIRAIDGADFRSKTATSEWRYRIWLIKEAIINDSLWYGFKAAFLFTFILIPGWLPMSYGWFSKYQIWAGCVLFHILNNKNNIGGFQTILLRMFTCLVGCFFAWVANMMKPFSSPYIIMFISGLFCFICSHFFFNHHFTKNGITGLLSFTIIVAQPWDNIHKSTANVWKHTWTTSLSLLIAALLSIVINWVLESKSTYTKINNSMSEVISHLGADFQLIVDRFLYKDCKDAATILDNEFLNALEIRLTKEIMKLENLIYKSFVEHKPFFHKSIDKIEYLGLVETCKNMLENLIQARQEVQFFDVYNADLNKDMTKFLMTFRTASVSSCCYNFFTLSNCFKEAFPLPNYLPNSIMARKQLYDKMELYEMSADKKTSQEKRANTSNDELIHGMAFSQSFTNVTINLEKLVQQSKNVLGEDIKF</sequence>
<keyword evidence="3 6" id="KW-1133">Transmembrane helix</keyword>
<feature type="region of interest" description="Disordered" evidence="5">
    <location>
        <begin position="214"/>
        <end position="235"/>
    </location>
</feature>